<dbReference type="AlphaFoldDB" id="A0A1Y2AI01"/>
<dbReference type="STRING" id="1754190.A0A1Y2AI01"/>
<accession>A0A1Y2AI01</accession>
<evidence type="ECO:0000313" key="2">
    <source>
        <dbReference type="Proteomes" id="UP000193920"/>
    </source>
</evidence>
<dbReference type="GO" id="GO:0006508">
    <property type="term" value="P:proteolysis"/>
    <property type="evidence" value="ECO:0007669"/>
    <property type="project" value="InterPro"/>
</dbReference>
<dbReference type="Proteomes" id="UP000193920">
    <property type="component" value="Unassembled WGS sequence"/>
</dbReference>
<name>A0A1Y2AI01_9FUNG</name>
<evidence type="ECO:0000313" key="1">
    <source>
        <dbReference type="EMBL" id="ORY22219.1"/>
    </source>
</evidence>
<dbReference type="InterPro" id="IPR036852">
    <property type="entry name" value="Peptidase_S8/S53_dom_sf"/>
</dbReference>
<dbReference type="Gene3D" id="3.40.50.200">
    <property type="entry name" value="Peptidase S8/S53 domain"/>
    <property type="match status" value="1"/>
</dbReference>
<dbReference type="EMBL" id="MCOG01000251">
    <property type="protein sequence ID" value="ORY22219.1"/>
    <property type="molecule type" value="Genomic_DNA"/>
</dbReference>
<comment type="caution">
    <text evidence="1">The sequence shown here is derived from an EMBL/GenBank/DDBJ whole genome shotgun (WGS) entry which is preliminary data.</text>
</comment>
<proteinExistence type="predicted"/>
<protein>
    <recommendedName>
        <fullName evidence="3">Peptidase S8/S53 domain-containing protein</fullName>
    </recommendedName>
</protein>
<dbReference type="OrthoDB" id="2153808at2759"/>
<gene>
    <name evidence="1" type="ORF">LY90DRAFT_515657</name>
</gene>
<organism evidence="1 2">
    <name type="scientific">Neocallimastix californiae</name>
    <dbReference type="NCBI Taxonomy" id="1754190"/>
    <lineage>
        <taxon>Eukaryota</taxon>
        <taxon>Fungi</taxon>
        <taxon>Fungi incertae sedis</taxon>
        <taxon>Chytridiomycota</taxon>
        <taxon>Chytridiomycota incertae sedis</taxon>
        <taxon>Neocallimastigomycetes</taxon>
        <taxon>Neocallimastigales</taxon>
        <taxon>Neocallimastigaceae</taxon>
        <taxon>Neocallimastix</taxon>
    </lineage>
</organism>
<reference evidence="1 2" key="1">
    <citation type="submission" date="2016-08" db="EMBL/GenBank/DDBJ databases">
        <title>A Parts List for Fungal Cellulosomes Revealed by Comparative Genomics.</title>
        <authorList>
            <consortium name="DOE Joint Genome Institute"/>
            <person name="Haitjema C.H."/>
            <person name="Gilmore S.P."/>
            <person name="Henske J.K."/>
            <person name="Solomon K.V."/>
            <person name="De Groot R."/>
            <person name="Kuo A."/>
            <person name="Mondo S.J."/>
            <person name="Salamov A.A."/>
            <person name="Labutti K."/>
            <person name="Zhao Z."/>
            <person name="Chiniquy J."/>
            <person name="Barry K."/>
            <person name="Brewer H.M."/>
            <person name="Purvine S.O."/>
            <person name="Wright A.T."/>
            <person name="Boxma B."/>
            <person name="Van Alen T."/>
            <person name="Hackstein J.H."/>
            <person name="Baker S.E."/>
            <person name="Grigoriev I.V."/>
            <person name="O'Malley M.A."/>
        </authorList>
    </citation>
    <scope>NUCLEOTIDE SEQUENCE [LARGE SCALE GENOMIC DNA]</scope>
    <source>
        <strain evidence="1 2">G1</strain>
    </source>
</reference>
<dbReference type="SUPFAM" id="SSF52743">
    <property type="entry name" value="Subtilisin-like"/>
    <property type="match status" value="1"/>
</dbReference>
<sequence>MKRQELEANKFVFSLVDEIHDLIVENKDTYKNPEKLEDIEKEANLKKRNYQQQLYNYGESELIYPISSSGDKVILLGYLPKKLSEKVKKNRENDDFHLPLLSQGKCNQDLDDDYDQSSASRGIDIIIIDTKFNFEYEEFSNTEDRSAKCKAVIKNGKSEVEFNNDIRCENIQLQHGQYVANSVGGLNNGSAGLYNVNCISRVAYAPCIYNNTICVGEFDSGREIPRKDVDKKAGFSNHRKEVDIYAPYFVDSEILINNEIIKKRRDETFYSSPIMVGIIATIMSNHPEIEFNKTMQEYLLKNALPFV</sequence>
<keyword evidence="2" id="KW-1185">Reference proteome</keyword>
<dbReference type="GO" id="GO:0004252">
    <property type="term" value="F:serine-type endopeptidase activity"/>
    <property type="evidence" value="ECO:0007669"/>
    <property type="project" value="InterPro"/>
</dbReference>
<evidence type="ECO:0008006" key="3">
    <source>
        <dbReference type="Google" id="ProtNLM"/>
    </source>
</evidence>